<evidence type="ECO:0000313" key="2">
    <source>
        <dbReference type="EMBL" id="BBA98629.1"/>
    </source>
</evidence>
<dbReference type="KEGG" id="arev:RVR_4886"/>
<keyword evidence="3" id="KW-1185">Reference proteome</keyword>
<reference evidence="2 3" key="3">
    <citation type="journal article" date="2011" name="Nat. Chem. Biol.">
        <title>Reveromycin A biosynthesis uses RevG and RevJ for stereospecific spiroacetal formation.</title>
        <authorList>
            <person name="Takahashi S."/>
            <person name="Toyoda A."/>
            <person name="Sekiyama Y."/>
            <person name="Takagi H."/>
            <person name="Nogawa T."/>
            <person name="Uramoto M."/>
            <person name="Suzuki R."/>
            <person name="Koshino H."/>
            <person name="Kumano T."/>
            <person name="Panthee S."/>
            <person name="Dairi T."/>
            <person name="Ishikawa J."/>
            <person name="Ikeda H."/>
            <person name="Sakaki Y."/>
            <person name="Osada H."/>
        </authorList>
    </citation>
    <scope>NUCLEOTIDE SEQUENCE [LARGE SCALE GENOMIC DNA]</scope>
    <source>
        <strain evidence="2 3">SN-593</strain>
    </source>
</reference>
<feature type="transmembrane region" description="Helical" evidence="1">
    <location>
        <begin position="56"/>
        <end position="75"/>
    </location>
</feature>
<evidence type="ECO:0008006" key="4">
    <source>
        <dbReference type="Google" id="ProtNLM"/>
    </source>
</evidence>
<organism evidence="2 3">
    <name type="scientific">Actinacidiphila reveromycinica</name>
    <dbReference type="NCBI Taxonomy" id="659352"/>
    <lineage>
        <taxon>Bacteria</taxon>
        <taxon>Bacillati</taxon>
        <taxon>Actinomycetota</taxon>
        <taxon>Actinomycetes</taxon>
        <taxon>Kitasatosporales</taxon>
        <taxon>Streptomycetaceae</taxon>
        <taxon>Actinacidiphila</taxon>
    </lineage>
</organism>
<keyword evidence="1" id="KW-0812">Transmembrane</keyword>
<reference evidence="2 3" key="1">
    <citation type="journal article" date="2010" name="J. Bacteriol.">
        <title>Biochemical characterization of a novel indole prenyltransferase from Streptomyces sp. SN-593.</title>
        <authorList>
            <person name="Takahashi S."/>
            <person name="Takagi H."/>
            <person name="Toyoda A."/>
            <person name="Uramoto M."/>
            <person name="Nogawa T."/>
            <person name="Ueki M."/>
            <person name="Sakaki Y."/>
            <person name="Osada H."/>
        </authorList>
    </citation>
    <scope>NUCLEOTIDE SEQUENCE [LARGE SCALE GENOMIC DNA]</scope>
    <source>
        <strain evidence="2 3">SN-593</strain>
    </source>
</reference>
<evidence type="ECO:0000313" key="3">
    <source>
        <dbReference type="Proteomes" id="UP000595703"/>
    </source>
</evidence>
<dbReference type="EMBL" id="AP018365">
    <property type="protein sequence ID" value="BBA98629.1"/>
    <property type="molecule type" value="Genomic_DNA"/>
</dbReference>
<keyword evidence="1" id="KW-1133">Transmembrane helix</keyword>
<reference evidence="2 3" key="4">
    <citation type="journal article" date="2020" name="Sci. Rep.">
        <title>beta-carboline chemical signals induce reveromycin production through a LuxR family regulator in Streptomyces sp. SN-593.</title>
        <authorList>
            <person name="Panthee S."/>
            <person name="Kito N."/>
            <person name="Hayashi T."/>
            <person name="Shimizu T."/>
            <person name="Ishikawa J."/>
            <person name="Hamamoto H."/>
            <person name="Osada H."/>
            <person name="Takahashi S."/>
        </authorList>
    </citation>
    <scope>NUCLEOTIDE SEQUENCE [LARGE SCALE GENOMIC DNA]</scope>
    <source>
        <strain evidence="2 3">SN-593</strain>
    </source>
</reference>
<feature type="transmembrane region" description="Helical" evidence="1">
    <location>
        <begin position="32"/>
        <end position="49"/>
    </location>
</feature>
<proteinExistence type="predicted"/>
<keyword evidence="1" id="KW-0472">Membrane</keyword>
<dbReference type="AlphaFoldDB" id="A0A7U3VPI0"/>
<reference evidence="2 3" key="2">
    <citation type="journal article" date="2011" name="J. Antibiot.">
        <title>Furaquinocins I and J: novel polyketide isoprenoid hybrid compounds from Streptomyces reveromyceticus SN-593.</title>
        <authorList>
            <person name="Panthee S."/>
            <person name="Takahashi S."/>
            <person name="Takagi H."/>
            <person name="Nogawa T."/>
            <person name="Oowada E."/>
            <person name="Uramoto M."/>
            <person name="Osada H."/>
        </authorList>
    </citation>
    <scope>NUCLEOTIDE SEQUENCE [LARGE SCALE GENOMIC DNA]</scope>
    <source>
        <strain evidence="2 3">SN-593</strain>
    </source>
</reference>
<feature type="transmembrane region" description="Helical" evidence="1">
    <location>
        <begin position="192"/>
        <end position="219"/>
    </location>
</feature>
<dbReference type="Proteomes" id="UP000595703">
    <property type="component" value="Chromosome"/>
</dbReference>
<evidence type="ECO:0000256" key="1">
    <source>
        <dbReference type="SAM" id="Phobius"/>
    </source>
</evidence>
<sequence>MMTAVMAAPSSASCPPAPTVRAGAGMRLLRTAVFTAVCVLLAAAGHAMASGRAVPAGSLALGWLAVFAVVAPLAGRERGLPGITGLLAVGQLALHLVFSTGQMCAAVAGSSRAGATDPLVAVAARLVCNSGGAAPLTPGAARQVVLRAGIDPAAVAGGGVQPRDVGMPGMSALADPTGAAASGGAHGAHTSVAAMLLSMCSGPMLLGHLLAAVVAGLLLRRGEAALWRLVRLSVRGIAELTALPPSALRRARALLAALAAAVPCARRPIRGATWSATARHRTVWLRHCLARRGPPALALAA</sequence>
<gene>
    <name evidence="2" type="ORF">RVR_4886</name>
</gene>
<accession>A0A7U3VPI0</accession>
<protein>
    <recommendedName>
        <fullName evidence="4">Integral membrane protein</fullName>
    </recommendedName>
</protein>
<name>A0A7U3VPI0_9ACTN</name>